<feature type="domain" description="DUF3696" evidence="1">
    <location>
        <begin position="313"/>
        <end position="361"/>
    </location>
</feature>
<sequence>MINGITIDGFKRFASASFEMGPLTLLTGLNGSGKTSLLQALLLAKEASTTSGTSLSLNGPFNLQLGTAEDVLNWRSSSPIGISFEFPERLSVEWKFLVSSEEALFLDIASRPDNLPFALSGRPRAFSYLSAERLGPRAFTEMSPLPDAELEVGINGEFCAHILSSLGNRVIGSVDRSHPLYTNATPRLLKYEVEQWLSEITRPIEVDGRQAGGAAVVELTFRTGGSNWVKATNMGFGITYALPIVLAGLIAENDGILLIENPEAHLHPAGQSQMGVFLAWLAGRGVQVIVETHSDHVVNGIRRAIAEHAYLDASSTFVHWFGNDGTNLDELTHNTLSINEIGSFSDWPSGFFDQYQIDVSALGRIRRRTR</sequence>
<evidence type="ECO:0000259" key="2">
    <source>
        <dbReference type="Pfam" id="PF13304"/>
    </source>
</evidence>
<keyword evidence="4" id="KW-1185">Reference proteome</keyword>
<dbReference type="RefSeq" id="WP_173560388.1">
    <property type="nucleotide sequence ID" value="NZ_JAPIUZ010000009.1"/>
</dbReference>
<dbReference type="PANTHER" id="PTHR43581">
    <property type="entry name" value="ATP/GTP PHOSPHATASE"/>
    <property type="match status" value="1"/>
</dbReference>
<dbReference type="InterPro" id="IPR027417">
    <property type="entry name" value="P-loop_NTPase"/>
</dbReference>
<gene>
    <name evidence="3" type="ORF">OQ497_12215</name>
</gene>
<protein>
    <submittedName>
        <fullName evidence="3">DUF3696 domain-containing protein</fullName>
    </submittedName>
</protein>
<dbReference type="InterPro" id="IPR003959">
    <property type="entry name" value="ATPase_AAA_core"/>
</dbReference>
<name>A0ABT3QHE4_9PROT</name>
<evidence type="ECO:0000313" key="3">
    <source>
        <dbReference type="EMBL" id="MCX2564708.1"/>
    </source>
</evidence>
<proteinExistence type="predicted"/>
<dbReference type="SUPFAM" id="SSF52540">
    <property type="entry name" value="P-loop containing nucleoside triphosphate hydrolases"/>
    <property type="match status" value="1"/>
</dbReference>
<evidence type="ECO:0000259" key="1">
    <source>
        <dbReference type="Pfam" id="PF12476"/>
    </source>
</evidence>
<accession>A0ABT3QHE4</accession>
<dbReference type="Proteomes" id="UP001301152">
    <property type="component" value="Unassembled WGS sequence"/>
</dbReference>
<dbReference type="EMBL" id="JAPIUZ010000009">
    <property type="protein sequence ID" value="MCX2564708.1"/>
    <property type="molecule type" value="Genomic_DNA"/>
</dbReference>
<dbReference type="InterPro" id="IPR051396">
    <property type="entry name" value="Bact_Antivir_Def_Nuclease"/>
</dbReference>
<dbReference type="PIRSF" id="PIRSF034888">
    <property type="entry name" value="P-loop_UCP034888"/>
    <property type="match status" value="1"/>
</dbReference>
<dbReference type="InterPro" id="IPR022532">
    <property type="entry name" value="DUF3696"/>
</dbReference>
<organism evidence="3 4">
    <name type="scientific">Acetobacter thailandicus</name>
    <dbReference type="NCBI Taxonomy" id="1502842"/>
    <lineage>
        <taxon>Bacteria</taxon>
        <taxon>Pseudomonadati</taxon>
        <taxon>Pseudomonadota</taxon>
        <taxon>Alphaproteobacteria</taxon>
        <taxon>Acetobacterales</taxon>
        <taxon>Acetobacteraceae</taxon>
        <taxon>Acetobacter</taxon>
    </lineage>
</organism>
<evidence type="ECO:0000313" key="4">
    <source>
        <dbReference type="Proteomes" id="UP001301152"/>
    </source>
</evidence>
<feature type="domain" description="ATPase AAA-type core" evidence="2">
    <location>
        <begin position="23"/>
        <end position="299"/>
    </location>
</feature>
<dbReference type="InterPro" id="IPR014592">
    <property type="entry name" value="P-loop_UCP034888"/>
</dbReference>
<dbReference type="Pfam" id="PF12476">
    <property type="entry name" value="DUF3696"/>
    <property type="match status" value="1"/>
</dbReference>
<dbReference type="Gene3D" id="3.40.50.300">
    <property type="entry name" value="P-loop containing nucleotide triphosphate hydrolases"/>
    <property type="match status" value="2"/>
</dbReference>
<dbReference type="PANTHER" id="PTHR43581:SF2">
    <property type="entry name" value="EXCINUCLEASE ATPASE SUBUNIT"/>
    <property type="match status" value="1"/>
</dbReference>
<dbReference type="Pfam" id="PF13304">
    <property type="entry name" value="AAA_21"/>
    <property type="match status" value="1"/>
</dbReference>
<reference evidence="3 4" key="1">
    <citation type="submission" date="2022-11" db="EMBL/GenBank/DDBJ databases">
        <title>Genome sequencing of Acetobacter type strain.</title>
        <authorList>
            <person name="Heo J."/>
            <person name="Lee D."/>
            <person name="Han B.-H."/>
            <person name="Hong S.-B."/>
            <person name="Kwon S.-W."/>
        </authorList>
    </citation>
    <scope>NUCLEOTIDE SEQUENCE [LARGE SCALE GENOMIC DNA]</scope>
    <source>
        <strain evidence="3 4">KACC 21253</strain>
    </source>
</reference>
<comment type="caution">
    <text evidence="3">The sequence shown here is derived from an EMBL/GenBank/DDBJ whole genome shotgun (WGS) entry which is preliminary data.</text>
</comment>